<dbReference type="GO" id="GO:0009279">
    <property type="term" value="C:cell outer membrane"/>
    <property type="evidence" value="ECO:0007669"/>
    <property type="project" value="UniProtKB-SubCell"/>
</dbReference>
<dbReference type="Pfam" id="PF07980">
    <property type="entry name" value="SusD_RagB"/>
    <property type="match status" value="1"/>
</dbReference>
<dbReference type="HOGENOM" id="CLU_015553_1_3_10"/>
<evidence type="ECO:0000256" key="2">
    <source>
        <dbReference type="ARBA" id="ARBA00006275"/>
    </source>
</evidence>
<dbReference type="Proteomes" id="UP000033047">
    <property type="component" value="Unassembled WGS sequence"/>
</dbReference>
<comment type="similarity">
    <text evidence="2">Belongs to the SusD family.</text>
</comment>
<keyword evidence="4" id="KW-0472">Membrane</keyword>
<feature type="signal peptide" evidence="6">
    <location>
        <begin position="1"/>
        <end position="21"/>
    </location>
</feature>
<keyword evidence="5" id="KW-0998">Cell outer membrane</keyword>
<evidence type="ECO:0000256" key="6">
    <source>
        <dbReference type="SAM" id="SignalP"/>
    </source>
</evidence>
<keyword evidence="3 6" id="KW-0732">Signal</keyword>
<evidence type="ECO:0000256" key="5">
    <source>
        <dbReference type="ARBA" id="ARBA00023237"/>
    </source>
</evidence>
<sequence>MKRMKTLIKNILLAVPVILSASCSDWLEEDPKTFISPSSFYQTVEDFDGALKGLYPQGQNLNLTEVFADYNDKPESAEQVGDIWANNPGYGFYAFRNAWSGPYSTIKNANMILESIEDKDFTAETKNRIIGEAKCLRAWSYFTLVQFFGDVPLRDKVVTSDADVAIDRTPQADIYKFIFDDILDAEQKLPEEAQDMGRVNKWVVKAIMARIYLTSAGFPMNQKENYAKAKEKALEVINSGQYSLMPTFDKVFKTECYTAETIWAQLFSAPDSYSGMHNESSPIGSQTALYLPTDAFIASFDKGDMRKEWGIKPEYVNAKGNKVIARTYYNKYINEEYLEQELPASNTNILTWQTQLIRLAEMYLIAAEAENEINGPVGAYQYINAIRKRARVDQNDPTNVPDLSGLSQDQFREAVLLERQHELYEEGFAWYDLKRTQTFDKVQKARGSRLNVPIGAYNNTWLIPDTEILNNNIPQNPDYR</sequence>
<feature type="chain" id="PRO_5002489816" description="RagB/SusD domain-containing protein" evidence="6">
    <location>
        <begin position="22"/>
        <end position="480"/>
    </location>
</feature>
<dbReference type="STRING" id="927665.HMPREF1535_00545"/>
<dbReference type="AlphaFoldDB" id="A0A0F5JNR6"/>
<name>A0A0F5JNR6_9BACT</name>
<evidence type="ECO:0000256" key="3">
    <source>
        <dbReference type="ARBA" id="ARBA00022729"/>
    </source>
</evidence>
<dbReference type="PATRIC" id="fig|927665.4.peg.550"/>
<dbReference type="RefSeq" id="WP_046145221.1">
    <property type="nucleotide sequence ID" value="NZ_KQ033912.1"/>
</dbReference>
<proteinExistence type="inferred from homology"/>
<comment type="caution">
    <text evidence="8">The sequence shown here is derived from an EMBL/GenBank/DDBJ whole genome shotgun (WGS) entry which is preliminary data.</text>
</comment>
<feature type="domain" description="RagB/SusD" evidence="7">
    <location>
        <begin position="196"/>
        <end position="447"/>
    </location>
</feature>
<reference evidence="8 9" key="1">
    <citation type="submission" date="2013-04" db="EMBL/GenBank/DDBJ databases">
        <title>The Genome Sequence of Parabacteroides goldsteinii DSM 19448.</title>
        <authorList>
            <consortium name="The Broad Institute Genomics Platform"/>
            <person name="Earl A."/>
            <person name="Ward D."/>
            <person name="Feldgarden M."/>
            <person name="Gevers D."/>
            <person name="Martens E."/>
            <person name="Sakamoto M."/>
            <person name="Benno Y."/>
            <person name="Song Y."/>
            <person name="Liu C."/>
            <person name="Lee J."/>
            <person name="Bolanos M."/>
            <person name="Vaisanen M.L."/>
            <person name="Finegold S.M."/>
            <person name="Walker B."/>
            <person name="Young S."/>
            <person name="Zeng Q."/>
            <person name="Gargeya S."/>
            <person name="Fitzgerald M."/>
            <person name="Haas B."/>
            <person name="Abouelleil A."/>
            <person name="Allen A.W."/>
            <person name="Alvarado L."/>
            <person name="Arachchi H.M."/>
            <person name="Berlin A.M."/>
            <person name="Chapman S.B."/>
            <person name="Gainer-Dewar J."/>
            <person name="Goldberg J."/>
            <person name="Griggs A."/>
            <person name="Gujja S."/>
            <person name="Hansen M."/>
            <person name="Howarth C."/>
            <person name="Imamovic A."/>
            <person name="Ireland A."/>
            <person name="Larimer J."/>
            <person name="McCowan C."/>
            <person name="Murphy C."/>
            <person name="Pearson M."/>
            <person name="Poon T.W."/>
            <person name="Priest M."/>
            <person name="Roberts A."/>
            <person name="Saif S."/>
            <person name="Shea T."/>
            <person name="Sisk P."/>
            <person name="Sykes S."/>
            <person name="Wortman J."/>
            <person name="Nusbaum C."/>
            <person name="Birren B."/>
        </authorList>
    </citation>
    <scope>NUCLEOTIDE SEQUENCE [LARGE SCALE GENOMIC DNA]</scope>
    <source>
        <strain evidence="8 9">DSM 19448</strain>
    </source>
</reference>
<evidence type="ECO:0000259" key="7">
    <source>
        <dbReference type="Pfam" id="PF07980"/>
    </source>
</evidence>
<dbReference type="CDD" id="cd08977">
    <property type="entry name" value="SusD"/>
    <property type="match status" value="1"/>
</dbReference>
<dbReference type="SUPFAM" id="SSF48452">
    <property type="entry name" value="TPR-like"/>
    <property type="match status" value="1"/>
</dbReference>
<accession>A0A0F5JNR6</accession>
<dbReference type="PROSITE" id="PS51257">
    <property type="entry name" value="PROKAR_LIPOPROTEIN"/>
    <property type="match status" value="1"/>
</dbReference>
<dbReference type="InterPro" id="IPR012944">
    <property type="entry name" value="SusD_RagB_dom"/>
</dbReference>
<comment type="subcellular location">
    <subcellularLocation>
        <location evidence="1">Cell outer membrane</location>
    </subcellularLocation>
</comment>
<evidence type="ECO:0000256" key="1">
    <source>
        <dbReference type="ARBA" id="ARBA00004442"/>
    </source>
</evidence>
<evidence type="ECO:0000313" key="8">
    <source>
        <dbReference type="EMBL" id="KKB59461.1"/>
    </source>
</evidence>
<protein>
    <recommendedName>
        <fullName evidence="7">RagB/SusD domain-containing protein</fullName>
    </recommendedName>
</protein>
<dbReference type="InterPro" id="IPR011990">
    <property type="entry name" value="TPR-like_helical_dom_sf"/>
</dbReference>
<dbReference type="EMBL" id="AQHV01000002">
    <property type="protein sequence ID" value="KKB59461.1"/>
    <property type="molecule type" value="Genomic_DNA"/>
</dbReference>
<gene>
    <name evidence="8" type="ORF">HMPREF1535_00545</name>
</gene>
<dbReference type="InterPro" id="IPR041662">
    <property type="entry name" value="SusD-like_2"/>
</dbReference>
<organism evidence="8 9">
    <name type="scientific">Parabacteroides goldsteinii DSM 19448 = WAL 12034</name>
    <dbReference type="NCBI Taxonomy" id="927665"/>
    <lineage>
        <taxon>Bacteria</taxon>
        <taxon>Pseudomonadati</taxon>
        <taxon>Bacteroidota</taxon>
        <taxon>Bacteroidia</taxon>
        <taxon>Bacteroidales</taxon>
        <taxon>Tannerellaceae</taxon>
        <taxon>Parabacteroides</taxon>
    </lineage>
</organism>
<dbReference type="Pfam" id="PF12771">
    <property type="entry name" value="SusD-like_2"/>
    <property type="match status" value="1"/>
</dbReference>
<dbReference type="Gene3D" id="1.25.40.390">
    <property type="match status" value="1"/>
</dbReference>
<evidence type="ECO:0000313" key="9">
    <source>
        <dbReference type="Proteomes" id="UP000033047"/>
    </source>
</evidence>
<evidence type="ECO:0000256" key="4">
    <source>
        <dbReference type="ARBA" id="ARBA00023136"/>
    </source>
</evidence>